<dbReference type="RefSeq" id="WP_112437883.1">
    <property type="nucleotide sequence ID" value="NZ_CP030073.1"/>
</dbReference>
<dbReference type="AlphaFoldDB" id="A0A2Z4IT00"/>
<proteinExistence type="predicted"/>
<dbReference type="Proteomes" id="UP000249616">
    <property type="component" value="Chromosome"/>
</dbReference>
<gene>
    <name evidence="3" type="ORF">DN051_02940</name>
</gene>
<keyword evidence="3" id="KW-0067">ATP-binding</keyword>
<evidence type="ECO:0000256" key="1">
    <source>
        <dbReference type="ARBA" id="ARBA00022527"/>
    </source>
</evidence>
<dbReference type="InterPro" id="IPR003594">
    <property type="entry name" value="HATPase_dom"/>
</dbReference>
<keyword evidence="3" id="KW-0547">Nucleotide-binding</keyword>
<accession>A0A2Z4IT00</accession>
<keyword evidence="1" id="KW-0418">Kinase</keyword>
<dbReference type="KEGG" id="scad:DN051_02940"/>
<dbReference type="Pfam" id="PF13581">
    <property type="entry name" value="HATPase_c_2"/>
    <property type="match status" value="1"/>
</dbReference>
<dbReference type="Gene3D" id="3.30.565.10">
    <property type="entry name" value="Histidine kinase-like ATPase, C-terminal domain"/>
    <property type="match status" value="1"/>
</dbReference>
<dbReference type="GO" id="GO:0005524">
    <property type="term" value="F:ATP binding"/>
    <property type="evidence" value="ECO:0007669"/>
    <property type="project" value="UniProtKB-KW"/>
</dbReference>
<sequence length="144" mass="15889">MYGNAFADRPGHQVRLALPAESAYAGVARHFGADLLDRWGLVPDLRDSAVLIMGELVANATEHGRSRMSIGLELAERTLRIRVADFGGPRSGRGRRARSAGSFGRGLHIVRTLSQRLRVRRSRNSWRVEAVLRVEKTASASRTT</sequence>
<keyword evidence="1" id="KW-0723">Serine/threonine-protein kinase</keyword>
<dbReference type="EMBL" id="CP030073">
    <property type="protein sequence ID" value="AWW35738.1"/>
    <property type="molecule type" value="Genomic_DNA"/>
</dbReference>
<protein>
    <submittedName>
        <fullName evidence="3">ATP-binding protein</fullName>
    </submittedName>
</protein>
<dbReference type="CDD" id="cd16936">
    <property type="entry name" value="HATPase_RsbW-like"/>
    <property type="match status" value="1"/>
</dbReference>
<keyword evidence="1" id="KW-0808">Transferase</keyword>
<dbReference type="PANTHER" id="PTHR35526:SF3">
    <property type="entry name" value="ANTI-SIGMA-F FACTOR RSBW"/>
    <property type="match status" value="1"/>
</dbReference>
<keyword evidence="4" id="KW-1185">Reference proteome</keyword>
<dbReference type="InterPro" id="IPR036890">
    <property type="entry name" value="HATPase_C_sf"/>
</dbReference>
<evidence type="ECO:0000313" key="3">
    <source>
        <dbReference type="EMBL" id="AWW35738.1"/>
    </source>
</evidence>
<feature type="domain" description="Histidine kinase/HSP90-like ATPase" evidence="2">
    <location>
        <begin position="18"/>
        <end position="124"/>
    </location>
</feature>
<dbReference type="PANTHER" id="PTHR35526">
    <property type="entry name" value="ANTI-SIGMA-F FACTOR RSBW-RELATED"/>
    <property type="match status" value="1"/>
</dbReference>
<dbReference type="SUPFAM" id="SSF55874">
    <property type="entry name" value="ATPase domain of HSP90 chaperone/DNA topoisomerase II/histidine kinase"/>
    <property type="match status" value="1"/>
</dbReference>
<organism evidence="3 4">
    <name type="scientific">Streptomyces cadmiisoli</name>
    <dbReference type="NCBI Taxonomy" id="2184053"/>
    <lineage>
        <taxon>Bacteria</taxon>
        <taxon>Bacillati</taxon>
        <taxon>Actinomycetota</taxon>
        <taxon>Actinomycetes</taxon>
        <taxon>Kitasatosporales</taxon>
        <taxon>Streptomycetaceae</taxon>
        <taxon>Streptomyces</taxon>
        <taxon>Streptomyces aurantiacus group</taxon>
    </lineage>
</organism>
<reference evidence="3 4" key="1">
    <citation type="journal article" date="2019" name="Int. J. Syst. Evol. Microbiol.">
        <title>Streptomyces cadmiisoli sp. nov., a novel actinomycete isolated from cadmium-contaminated soil.</title>
        <authorList>
            <person name="Li K."/>
            <person name="Tang X."/>
            <person name="Zhao J."/>
            <person name="Guo Y."/>
            <person name="Tang Y."/>
            <person name="Gao J."/>
        </authorList>
    </citation>
    <scope>NUCLEOTIDE SEQUENCE [LARGE SCALE GENOMIC DNA]</scope>
    <source>
        <strain evidence="3 4">ZFG47</strain>
    </source>
</reference>
<dbReference type="GO" id="GO:0004674">
    <property type="term" value="F:protein serine/threonine kinase activity"/>
    <property type="evidence" value="ECO:0007669"/>
    <property type="project" value="UniProtKB-KW"/>
</dbReference>
<evidence type="ECO:0000313" key="4">
    <source>
        <dbReference type="Proteomes" id="UP000249616"/>
    </source>
</evidence>
<name>A0A2Z4IT00_9ACTN</name>
<evidence type="ECO:0000259" key="2">
    <source>
        <dbReference type="Pfam" id="PF13581"/>
    </source>
</evidence>
<dbReference type="InterPro" id="IPR050267">
    <property type="entry name" value="Anti-sigma-factor_SerPK"/>
</dbReference>